<evidence type="ECO:0000256" key="1">
    <source>
        <dbReference type="ARBA" id="ARBA00049400"/>
    </source>
</evidence>
<dbReference type="InterPro" id="IPR030382">
    <property type="entry name" value="MeTrfase_TRM5/TYW2"/>
</dbReference>
<sequence>MEDSSSSSIPIAYQGLGAAAEERAIKSRRAKRFADGWEHPKPKPPNPIEDAIKSWFETLPAGLLESIGATVDELISTAPKRWIVYAPMALLPSGGFSHKTWTQLQSALSSIQADDLWTKILGAITKKEGKGLLTHLAINSGIPLHKIGDEDEIDEYLGLTPEGIMSEDPNQDNILRTPSGLITLHGDFGPSLSPDVIPSERDFKEAFWVSTKQNGITQIWAPRYTMFSRGNVKEKARLLEFHSSRFTPESRKRTKQELGHDAAVDLYAGIGYFVFSYVKVGMGKVLGWELNPWSVEGLRRGAQANGWSIRIVKSHDEWEMGTEDIVVFLEDNRKALERLKRLPPGELRSVKHVNCGLLPSSEGSWETAMEILPEEGWIHVHENVGHNDVGAKKRQIQEAFSTHLQKAGRTAEVIVEHVEFVKTFAPGVWHCVFDVYIRSGVVREPGS</sequence>
<feature type="domain" description="SAM-dependent methyltransferase TRM5/TYW2-type" evidence="3">
    <location>
        <begin position="127"/>
        <end position="439"/>
    </location>
</feature>
<evidence type="ECO:0000313" key="5">
    <source>
        <dbReference type="Proteomes" id="UP000566819"/>
    </source>
</evidence>
<reference evidence="4 5" key="1">
    <citation type="submission" date="2020-03" db="EMBL/GenBank/DDBJ databases">
        <title>Draft Genome Sequence of Cudoniella acicularis.</title>
        <authorList>
            <person name="Buettner E."/>
            <person name="Kellner H."/>
        </authorList>
    </citation>
    <scope>NUCLEOTIDE SEQUENCE [LARGE SCALE GENOMIC DNA]</scope>
    <source>
        <strain evidence="4 5">DSM 108380</strain>
    </source>
</reference>
<comment type="function">
    <text evidence="2">S-adenosyl-L-methionine-dependent transferase that acts as a component of the wybutosine biosynthesis pathway. Wybutosine is a hyper modified guanosine with a tricyclic base found at the 3'-position adjacent to the anticodon of eukaryotic phenylalanine tRNA. Catalyzes the transfer of the alpha-amino-alpha-carboxypropyl (acp) group from S-adenosyl-L-methionine to the C-7 position of 4-demethylwyosine (imG-14) to produce wybutosine-86.</text>
</comment>
<comment type="similarity">
    <text evidence="2">Belongs to the class I-like SAM-binding methyltransferase superfamily. TRM5/TYW2 family.</text>
</comment>
<dbReference type="GO" id="GO:0031591">
    <property type="term" value="P:wybutosine biosynthetic process"/>
    <property type="evidence" value="ECO:0007669"/>
    <property type="project" value="InterPro"/>
</dbReference>
<gene>
    <name evidence="4" type="ORF">G7Y89_g7785</name>
</gene>
<dbReference type="SUPFAM" id="SSF53335">
    <property type="entry name" value="S-adenosyl-L-methionine-dependent methyltransferases"/>
    <property type="match status" value="1"/>
</dbReference>
<dbReference type="GO" id="GO:0030488">
    <property type="term" value="P:tRNA methylation"/>
    <property type="evidence" value="ECO:0007669"/>
    <property type="project" value="TreeGrafter"/>
</dbReference>
<dbReference type="InterPro" id="IPR026274">
    <property type="entry name" value="tRNA_wybutosine_synth_prot_2"/>
</dbReference>
<keyword evidence="2" id="KW-0808">Transferase</keyword>
<accession>A0A8H4RHU8</accession>
<dbReference type="UniPathway" id="UPA00375"/>
<keyword evidence="2" id="KW-0963">Cytoplasm</keyword>
<dbReference type="GO" id="GO:0008175">
    <property type="term" value="F:tRNA methyltransferase activity"/>
    <property type="evidence" value="ECO:0007669"/>
    <property type="project" value="TreeGrafter"/>
</dbReference>
<dbReference type="OrthoDB" id="2387925at2759"/>
<evidence type="ECO:0000313" key="4">
    <source>
        <dbReference type="EMBL" id="KAF4630350.1"/>
    </source>
</evidence>
<comment type="caution">
    <text evidence="4">The sequence shown here is derived from an EMBL/GenBank/DDBJ whole genome shotgun (WGS) entry which is preliminary data.</text>
</comment>
<evidence type="ECO:0000256" key="2">
    <source>
        <dbReference type="PIRNR" id="PIRNR038972"/>
    </source>
</evidence>
<dbReference type="PROSITE" id="PS51684">
    <property type="entry name" value="SAM_MT_TRM5_TYW2"/>
    <property type="match status" value="1"/>
</dbReference>
<evidence type="ECO:0000259" key="3">
    <source>
        <dbReference type="PROSITE" id="PS51684"/>
    </source>
</evidence>
<dbReference type="PANTHER" id="PTHR23245">
    <property type="entry name" value="TRNA METHYLTRANSFERASE"/>
    <property type="match status" value="1"/>
</dbReference>
<dbReference type="PANTHER" id="PTHR23245:SF25">
    <property type="entry name" value="TRNA WYBUTOSINE-SYNTHESIZING PROTEIN 2 HOMOLOG"/>
    <property type="match status" value="1"/>
</dbReference>
<dbReference type="GO" id="GO:0102522">
    <property type="term" value="F:tRNA 4-demethylwyosine alpha-amino-alpha-carboxypropyltransferase activity"/>
    <property type="evidence" value="ECO:0007669"/>
    <property type="project" value="UniProtKB-EC"/>
</dbReference>
<comment type="catalytic activity">
    <reaction evidence="1">
        <text>4-demethylwyosine(37) in tRNA(Phe) + S-adenosyl-L-methionine = 4-demethyl-7-[(3S)-3-amino-3-carboxypropyl]wyosine(37) in tRNA(Phe) + S-methyl-5'-thioadenosine + H(+)</text>
        <dbReference type="Rhea" id="RHEA:36355"/>
        <dbReference type="Rhea" id="RHEA-COMP:10164"/>
        <dbReference type="Rhea" id="RHEA-COMP:10378"/>
        <dbReference type="ChEBI" id="CHEBI:15378"/>
        <dbReference type="ChEBI" id="CHEBI:17509"/>
        <dbReference type="ChEBI" id="CHEBI:59789"/>
        <dbReference type="ChEBI" id="CHEBI:64315"/>
        <dbReference type="ChEBI" id="CHEBI:73550"/>
        <dbReference type="EC" id="2.5.1.114"/>
    </reaction>
</comment>
<name>A0A8H4RHU8_9HELO</name>
<dbReference type="AlphaFoldDB" id="A0A8H4RHU8"/>
<organism evidence="4 5">
    <name type="scientific">Cudoniella acicularis</name>
    <dbReference type="NCBI Taxonomy" id="354080"/>
    <lineage>
        <taxon>Eukaryota</taxon>
        <taxon>Fungi</taxon>
        <taxon>Dikarya</taxon>
        <taxon>Ascomycota</taxon>
        <taxon>Pezizomycotina</taxon>
        <taxon>Leotiomycetes</taxon>
        <taxon>Helotiales</taxon>
        <taxon>Tricladiaceae</taxon>
        <taxon>Cudoniella</taxon>
    </lineage>
</organism>
<protein>
    <recommendedName>
        <fullName evidence="2">tRNA wybutosine-synthesizing protein 2</fullName>
        <shortName evidence="2">tRNA-yW-synthesizing protein 2</shortName>
    </recommendedName>
    <alternativeName>
        <fullName evidence="2">tRNA(Phe) (4-demethylwyosine(37)-C(7)) aminocarboxypropyltransferase</fullName>
    </alternativeName>
</protein>
<comment type="pathway">
    <text evidence="2">tRNA modification; wybutosine-tRNA(Phe) biosynthesis.</text>
</comment>
<keyword evidence="2" id="KW-0819">tRNA processing</keyword>
<dbReference type="Proteomes" id="UP000566819">
    <property type="component" value="Unassembled WGS sequence"/>
</dbReference>
<dbReference type="GO" id="GO:0005737">
    <property type="term" value="C:cytoplasm"/>
    <property type="evidence" value="ECO:0007669"/>
    <property type="project" value="UniProtKB-SubCell"/>
</dbReference>
<dbReference type="InterPro" id="IPR029063">
    <property type="entry name" value="SAM-dependent_MTases_sf"/>
</dbReference>
<proteinExistence type="inferred from homology"/>
<dbReference type="Gene3D" id="3.40.50.150">
    <property type="entry name" value="Vaccinia Virus protein VP39"/>
    <property type="match status" value="1"/>
</dbReference>
<keyword evidence="2" id="KW-0949">S-adenosyl-L-methionine</keyword>
<dbReference type="GO" id="GO:0008757">
    <property type="term" value="F:S-adenosylmethionine-dependent methyltransferase activity"/>
    <property type="evidence" value="ECO:0007669"/>
    <property type="project" value="InterPro"/>
</dbReference>
<dbReference type="EMBL" id="JAAMPI010000559">
    <property type="protein sequence ID" value="KAF4630350.1"/>
    <property type="molecule type" value="Genomic_DNA"/>
</dbReference>
<keyword evidence="5" id="KW-1185">Reference proteome</keyword>
<comment type="subcellular location">
    <subcellularLocation>
        <location evidence="2">Cytoplasm</location>
    </subcellularLocation>
</comment>
<dbReference type="PIRSF" id="PIRSF038972">
    <property type="entry name" value="Trm12"/>
    <property type="match status" value="1"/>
</dbReference>